<evidence type="ECO:0000313" key="3">
    <source>
        <dbReference type="EMBL" id="MFC5367293.1"/>
    </source>
</evidence>
<dbReference type="RefSeq" id="WP_380699726.1">
    <property type="nucleotide sequence ID" value="NZ_JBHSKX010000002.1"/>
</dbReference>
<evidence type="ECO:0000256" key="2">
    <source>
        <dbReference type="SAM" id="Phobius"/>
    </source>
</evidence>
<organism evidence="3 4">
    <name type="scientific">Salinirubrum litoreum</name>
    <dbReference type="NCBI Taxonomy" id="1126234"/>
    <lineage>
        <taxon>Archaea</taxon>
        <taxon>Methanobacteriati</taxon>
        <taxon>Methanobacteriota</taxon>
        <taxon>Stenosarchaea group</taxon>
        <taxon>Halobacteria</taxon>
        <taxon>Halobacteriales</taxon>
        <taxon>Haloferacaceae</taxon>
        <taxon>Salinirubrum</taxon>
    </lineage>
</organism>
<feature type="region of interest" description="Disordered" evidence="1">
    <location>
        <begin position="43"/>
        <end position="73"/>
    </location>
</feature>
<keyword evidence="2" id="KW-1133">Transmembrane helix</keyword>
<feature type="compositionally biased region" description="Basic and acidic residues" evidence="1">
    <location>
        <begin position="43"/>
        <end position="59"/>
    </location>
</feature>
<keyword evidence="2" id="KW-0812">Transmembrane</keyword>
<keyword evidence="2" id="KW-0472">Membrane</keyword>
<gene>
    <name evidence="3" type="ORF">ACFPJ5_10095</name>
</gene>
<dbReference type="Proteomes" id="UP001596201">
    <property type="component" value="Unassembled WGS sequence"/>
</dbReference>
<reference evidence="3 4" key="1">
    <citation type="journal article" date="2019" name="Int. J. Syst. Evol. Microbiol.">
        <title>The Global Catalogue of Microorganisms (GCM) 10K type strain sequencing project: providing services to taxonomists for standard genome sequencing and annotation.</title>
        <authorList>
            <consortium name="The Broad Institute Genomics Platform"/>
            <consortium name="The Broad Institute Genome Sequencing Center for Infectious Disease"/>
            <person name="Wu L."/>
            <person name="Ma J."/>
        </authorList>
    </citation>
    <scope>NUCLEOTIDE SEQUENCE [LARGE SCALE GENOMIC DNA]</scope>
    <source>
        <strain evidence="3 4">CGMCC 1.12237</strain>
    </source>
</reference>
<dbReference type="AlphaFoldDB" id="A0ABD5RC32"/>
<proteinExistence type="predicted"/>
<protein>
    <submittedName>
        <fullName evidence="3">Uncharacterized protein</fullName>
    </submittedName>
</protein>
<evidence type="ECO:0000313" key="4">
    <source>
        <dbReference type="Proteomes" id="UP001596201"/>
    </source>
</evidence>
<feature type="transmembrane region" description="Helical" evidence="2">
    <location>
        <begin position="12"/>
        <end position="32"/>
    </location>
</feature>
<accession>A0ABD5RC32</accession>
<dbReference type="EMBL" id="JBHSKX010000002">
    <property type="protein sequence ID" value="MFC5367293.1"/>
    <property type="molecule type" value="Genomic_DNA"/>
</dbReference>
<sequence>MQLPPETAWLVPLLLVGVLLSVIVALVVLHFVRQLAEPDELQSRVESLEDEVETLRESQSETEENEESQPNSD</sequence>
<name>A0ABD5RC32_9EURY</name>
<keyword evidence="4" id="KW-1185">Reference proteome</keyword>
<evidence type="ECO:0000256" key="1">
    <source>
        <dbReference type="SAM" id="MobiDB-lite"/>
    </source>
</evidence>
<comment type="caution">
    <text evidence="3">The sequence shown here is derived from an EMBL/GenBank/DDBJ whole genome shotgun (WGS) entry which is preliminary data.</text>
</comment>